<dbReference type="GO" id="GO:0000978">
    <property type="term" value="F:RNA polymerase II cis-regulatory region sequence-specific DNA binding"/>
    <property type="evidence" value="ECO:0007669"/>
    <property type="project" value="TreeGrafter"/>
</dbReference>
<evidence type="ECO:0000313" key="15">
    <source>
        <dbReference type="Proteomes" id="UP001197093"/>
    </source>
</evidence>
<feature type="active site" description="Proton donor" evidence="11">
    <location>
        <position position="173"/>
    </location>
</feature>
<dbReference type="SUPFAM" id="SSF54001">
    <property type="entry name" value="Cysteine proteinases"/>
    <property type="match status" value="1"/>
</dbReference>
<evidence type="ECO:0000259" key="13">
    <source>
        <dbReference type="PROSITE" id="PS52048"/>
    </source>
</evidence>
<dbReference type="Pfam" id="PF04082">
    <property type="entry name" value="Fungal_trans"/>
    <property type="match status" value="1"/>
</dbReference>
<dbReference type="GO" id="GO:0000981">
    <property type="term" value="F:DNA-binding transcription factor activity, RNA polymerase II-specific"/>
    <property type="evidence" value="ECO:0007669"/>
    <property type="project" value="TreeGrafter"/>
</dbReference>
<organism evidence="14 15">
    <name type="scientific">Staphylotrichum longicolle</name>
    <dbReference type="NCBI Taxonomy" id="669026"/>
    <lineage>
        <taxon>Eukaryota</taxon>
        <taxon>Fungi</taxon>
        <taxon>Dikarya</taxon>
        <taxon>Ascomycota</taxon>
        <taxon>Pezizomycotina</taxon>
        <taxon>Sordariomycetes</taxon>
        <taxon>Sordariomycetidae</taxon>
        <taxon>Sordariales</taxon>
        <taxon>Chaetomiaceae</taxon>
        <taxon>Staphylotrichum</taxon>
    </lineage>
</organism>
<evidence type="ECO:0000256" key="1">
    <source>
        <dbReference type="ARBA" id="ARBA00000707"/>
    </source>
</evidence>
<dbReference type="InterPro" id="IPR038765">
    <property type="entry name" value="Papain-like_cys_pep_sf"/>
</dbReference>
<dbReference type="Pfam" id="PF01088">
    <property type="entry name" value="Peptidase_C12"/>
    <property type="match status" value="1"/>
</dbReference>
<dbReference type="CDD" id="cd12148">
    <property type="entry name" value="fungal_TF_MHR"/>
    <property type="match status" value="1"/>
</dbReference>
<feature type="compositionally biased region" description="Polar residues" evidence="12">
    <location>
        <begin position="801"/>
        <end position="815"/>
    </location>
</feature>
<feature type="region of interest" description="Disordered" evidence="12">
    <location>
        <begin position="248"/>
        <end position="270"/>
    </location>
</feature>
<keyword evidence="7" id="KW-0805">Transcription regulation</keyword>
<dbReference type="AlphaFoldDB" id="A0AAD4F155"/>
<evidence type="ECO:0000256" key="11">
    <source>
        <dbReference type="PROSITE-ProRule" id="PRU01393"/>
    </source>
</evidence>
<feature type="active site" description="Nucleophile" evidence="11">
    <location>
        <position position="109"/>
    </location>
</feature>
<sequence length="868" mass="96665">MTAFIPLRSNPAAFTELIHQFGVKDEIVFEDLPSLVDTEASPRPVLAVVAMIFLGNEEGVVDLVQYPFGEEPTCHDGQHYQYYSEQDDSDCDTDYDPVVSFRQYITSACSMYAAVHSVLNAFFCTPKGRARTIRKEVAEKAYAAAVAKDLEDCPLPPEGAHSDDPDAYEARYHFVCFARSDKNGCLYVMDGWSTPLAVNLGKVDVGEGGDILGADTVALIKSYIDRESFLGHEEDYRLLGLVDRASGSTAPVTQDKEPEPSDAAALDNFASHNPVSSTNAAFMRQGLEAAGQRRSQEPFSSESPMSVPDSPDFPDLIGFSAQIADHPLDDIDPQAMALPQRHFADEMLRWYWQNFHSVFPFLHWPTFQSTARSLWKQKGRSRQGFDTLLSYAKLNMVLALACFRNEAMRLEQRQYHADEFYKRSLRLISAETLDTASIPVVQLLLLRTLYLYFAGRADRCWLMSGAAIRVAIGLGLHVTPKRELNQLEREMRRRVWFGGCIALDQYGILASTFGRPAMIYPGLTQVPPPLAVDEEYLATNGEGHQPEGVPSLMDLTLYSSKIMEVLTEMRAAARAPQLKLKTSGAEFTVPDPTALLRVNSLIDDLFDGLPPHLRQDADFSNVPIDEDRIKAFRIQSDALRFRLLLLRVFLLRPSLLAEAQRWTTRNPTAPQTASLMLQERFHQEICMLCLTTVHTIVEEIHNSLVTQGGISAWYALHFTFAAATVLLVATLSPILCVSLDVEPAKSTWDRAMAILDFYKVHVSSAARGMEVLQRYRESIRLRAGTMSGTSAAPGPAPPHQMHQNQHGTHYGAQAQQQWVPTTQAMPTPPMVATGLMEGLEGFLGSDSLETAWLTTQDYGRGDWMLHGI</sequence>
<dbReference type="PROSITE" id="PS52048">
    <property type="entry name" value="UCH_DOMAIN"/>
    <property type="match status" value="1"/>
</dbReference>
<dbReference type="GO" id="GO:0000435">
    <property type="term" value="P:positive regulation of transcription from RNA polymerase II promoter by galactose"/>
    <property type="evidence" value="ECO:0007669"/>
    <property type="project" value="TreeGrafter"/>
</dbReference>
<evidence type="ECO:0000256" key="6">
    <source>
        <dbReference type="ARBA" id="ARBA00022807"/>
    </source>
</evidence>
<keyword evidence="8" id="KW-0238">DNA-binding</keyword>
<keyword evidence="6 11" id="KW-0788">Thiol protease</keyword>
<dbReference type="GO" id="GO:0006511">
    <property type="term" value="P:ubiquitin-dependent protein catabolic process"/>
    <property type="evidence" value="ECO:0007669"/>
    <property type="project" value="UniProtKB-UniRule"/>
</dbReference>
<evidence type="ECO:0000256" key="9">
    <source>
        <dbReference type="ARBA" id="ARBA00023163"/>
    </source>
</evidence>
<name>A0AAD4F155_9PEZI</name>
<dbReference type="GO" id="GO:0005634">
    <property type="term" value="C:nucleus"/>
    <property type="evidence" value="ECO:0007669"/>
    <property type="project" value="TreeGrafter"/>
</dbReference>
<accession>A0AAD4F155</accession>
<keyword evidence="10" id="KW-0539">Nucleus</keyword>
<dbReference type="Gene3D" id="3.40.532.10">
    <property type="entry name" value="Peptidase C12, ubiquitin carboxyl-terminal hydrolase"/>
    <property type="match status" value="1"/>
</dbReference>
<keyword evidence="9" id="KW-0804">Transcription</keyword>
<dbReference type="InterPro" id="IPR036959">
    <property type="entry name" value="Peptidase_C12_UCH_sf"/>
</dbReference>
<dbReference type="GO" id="GO:0008270">
    <property type="term" value="F:zinc ion binding"/>
    <property type="evidence" value="ECO:0007669"/>
    <property type="project" value="InterPro"/>
</dbReference>
<feature type="region of interest" description="Disordered" evidence="12">
    <location>
        <begin position="288"/>
        <end position="307"/>
    </location>
</feature>
<dbReference type="Proteomes" id="UP001197093">
    <property type="component" value="Unassembled WGS sequence"/>
</dbReference>
<evidence type="ECO:0000256" key="4">
    <source>
        <dbReference type="ARBA" id="ARBA00022786"/>
    </source>
</evidence>
<dbReference type="PANTHER" id="PTHR47424:SF3">
    <property type="entry name" value="REGULATORY PROTEIN GAL4"/>
    <property type="match status" value="1"/>
</dbReference>
<evidence type="ECO:0000256" key="10">
    <source>
        <dbReference type="ARBA" id="ARBA00023242"/>
    </source>
</evidence>
<feature type="region of interest" description="Disordered" evidence="12">
    <location>
        <begin position="786"/>
        <end position="815"/>
    </location>
</feature>
<evidence type="ECO:0000256" key="8">
    <source>
        <dbReference type="ARBA" id="ARBA00023125"/>
    </source>
</evidence>
<dbReference type="EMBL" id="JAHCVI010000001">
    <property type="protein sequence ID" value="KAG7291085.1"/>
    <property type="molecule type" value="Genomic_DNA"/>
</dbReference>
<comment type="similarity">
    <text evidence="11">Belongs to the peptidase C12 family.</text>
</comment>
<dbReference type="EC" id="3.4.19.12" evidence="2 11"/>
<keyword evidence="5 11" id="KW-0378">Hydrolase</keyword>
<keyword evidence="3 11" id="KW-0645">Protease</keyword>
<evidence type="ECO:0000256" key="5">
    <source>
        <dbReference type="ARBA" id="ARBA00022801"/>
    </source>
</evidence>
<evidence type="ECO:0000256" key="2">
    <source>
        <dbReference type="ARBA" id="ARBA00012759"/>
    </source>
</evidence>
<dbReference type="PANTHER" id="PTHR47424">
    <property type="entry name" value="REGULATORY PROTEIN GAL4"/>
    <property type="match status" value="1"/>
</dbReference>
<dbReference type="InterPro" id="IPR051127">
    <property type="entry name" value="Fungal_SecMet_Regulators"/>
</dbReference>
<reference evidence="14" key="1">
    <citation type="submission" date="2023-02" db="EMBL/GenBank/DDBJ databases">
        <authorList>
            <person name="Palmer J.M."/>
        </authorList>
    </citation>
    <scope>NUCLEOTIDE SEQUENCE</scope>
    <source>
        <strain evidence="14">FW57</strain>
    </source>
</reference>
<keyword evidence="15" id="KW-1185">Reference proteome</keyword>
<dbReference type="InterPro" id="IPR001578">
    <property type="entry name" value="Peptidase_C12_UCH"/>
</dbReference>
<protein>
    <recommendedName>
        <fullName evidence="2 11">ubiquitinyl hydrolase 1</fullName>
        <ecNumber evidence="2 11">3.4.19.12</ecNumber>
    </recommendedName>
</protein>
<proteinExistence type="inferred from homology"/>
<gene>
    <name evidence="14" type="ORF">NEMBOFW57_001095</name>
</gene>
<keyword evidence="4 11" id="KW-0833">Ubl conjugation pathway</keyword>
<feature type="site" description="Important for enzyme activity" evidence="11">
    <location>
        <position position="190"/>
    </location>
</feature>
<dbReference type="InterPro" id="IPR007219">
    <property type="entry name" value="XnlR_reg_dom"/>
</dbReference>
<feature type="site" description="Transition state stabilizer" evidence="11">
    <location>
        <position position="103"/>
    </location>
</feature>
<feature type="domain" description="UCH catalytic" evidence="13">
    <location>
        <begin position="3"/>
        <end position="243"/>
    </location>
</feature>
<comment type="catalytic activity">
    <reaction evidence="1 11">
        <text>Thiol-dependent hydrolysis of ester, thioester, amide, peptide and isopeptide bonds formed by the C-terminal Gly of ubiquitin (a 76-residue protein attached to proteins as an intracellular targeting signal).</text>
        <dbReference type="EC" id="3.4.19.12"/>
    </reaction>
</comment>
<comment type="caution">
    <text evidence="14">The sequence shown here is derived from an EMBL/GenBank/DDBJ whole genome shotgun (WGS) entry which is preliminary data.</text>
</comment>
<dbReference type="SMART" id="SM00906">
    <property type="entry name" value="Fungal_trans"/>
    <property type="match status" value="1"/>
</dbReference>
<dbReference type="GO" id="GO:0006351">
    <property type="term" value="P:DNA-templated transcription"/>
    <property type="evidence" value="ECO:0007669"/>
    <property type="project" value="InterPro"/>
</dbReference>
<evidence type="ECO:0000313" key="14">
    <source>
        <dbReference type="EMBL" id="KAG7291085.1"/>
    </source>
</evidence>
<evidence type="ECO:0000256" key="7">
    <source>
        <dbReference type="ARBA" id="ARBA00023015"/>
    </source>
</evidence>
<dbReference type="GO" id="GO:0004843">
    <property type="term" value="F:cysteine-type deubiquitinase activity"/>
    <property type="evidence" value="ECO:0007669"/>
    <property type="project" value="UniProtKB-UniRule"/>
</dbReference>
<evidence type="ECO:0000256" key="3">
    <source>
        <dbReference type="ARBA" id="ARBA00022670"/>
    </source>
</evidence>
<evidence type="ECO:0000256" key="12">
    <source>
        <dbReference type="SAM" id="MobiDB-lite"/>
    </source>
</evidence>